<feature type="domain" description="HNH nuclease" evidence="1">
    <location>
        <begin position="7"/>
        <end position="62"/>
    </location>
</feature>
<dbReference type="PANTHER" id="PTHR33877:SF1">
    <property type="entry name" value="TYPE IV METHYL-DIRECTED RESTRICTION ENZYME ECOKMCRA"/>
    <property type="match status" value="1"/>
</dbReference>
<keyword evidence="2" id="KW-0255">Endonuclease</keyword>
<sequence>MTYISESLRRLVQERSGYCCEYCQISADVTFYAHEVDHVIALKHGGETIAENLAYACWRCNRYKGTDLGSFDPQTNQFSFLYNPRTQQWSEHFSLRDDEISGLTPEGRTTVQLLGLNSVERRAERRRAEELKETE</sequence>
<dbReference type="STRING" id="1173027.Mic7113_4481"/>
<dbReference type="eggNOG" id="COG1403">
    <property type="taxonomic scope" value="Bacteria"/>
</dbReference>
<dbReference type="EMBL" id="CP003630">
    <property type="protein sequence ID" value="AFZ20171.1"/>
    <property type="molecule type" value="Genomic_DNA"/>
</dbReference>
<protein>
    <submittedName>
        <fullName evidence="2">Restriction endonuclease</fullName>
    </submittedName>
</protein>
<dbReference type="GO" id="GO:0004519">
    <property type="term" value="F:endonuclease activity"/>
    <property type="evidence" value="ECO:0007669"/>
    <property type="project" value="UniProtKB-KW"/>
</dbReference>
<dbReference type="PANTHER" id="PTHR33877">
    <property type="entry name" value="SLL1193 PROTEIN"/>
    <property type="match status" value="1"/>
</dbReference>
<reference evidence="2 3" key="1">
    <citation type="submission" date="2012-06" db="EMBL/GenBank/DDBJ databases">
        <title>Finished chromosome of genome of Microcoleus sp. PCC 7113.</title>
        <authorList>
            <consortium name="US DOE Joint Genome Institute"/>
            <person name="Gugger M."/>
            <person name="Coursin T."/>
            <person name="Rippka R."/>
            <person name="Tandeau De Marsac N."/>
            <person name="Huntemann M."/>
            <person name="Wei C.-L."/>
            <person name="Han J."/>
            <person name="Detter J.C."/>
            <person name="Han C."/>
            <person name="Tapia R."/>
            <person name="Chen A."/>
            <person name="Kyrpides N."/>
            <person name="Mavromatis K."/>
            <person name="Markowitz V."/>
            <person name="Szeto E."/>
            <person name="Ivanova N."/>
            <person name="Pagani I."/>
            <person name="Pati A."/>
            <person name="Goodwin L."/>
            <person name="Nordberg H.P."/>
            <person name="Cantor M.N."/>
            <person name="Hua S.X."/>
            <person name="Woyke T."/>
            <person name="Kerfeld C.A."/>
        </authorList>
    </citation>
    <scope>NUCLEOTIDE SEQUENCE [LARGE SCALE GENOMIC DNA]</scope>
    <source>
        <strain evidence="2 3">PCC 7113</strain>
    </source>
</reference>
<dbReference type="Proteomes" id="UP000010471">
    <property type="component" value="Chromosome"/>
</dbReference>
<dbReference type="HOGENOM" id="CLU_104142_1_0_3"/>
<dbReference type="RefSeq" id="WP_015184307.1">
    <property type="nucleotide sequence ID" value="NC_019738.1"/>
</dbReference>
<keyword evidence="2" id="KW-0378">Hydrolase</keyword>
<name>K9WK40_9CYAN</name>
<gene>
    <name evidence="2" type="ORF">Mic7113_4481</name>
</gene>
<dbReference type="InterPro" id="IPR003615">
    <property type="entry name" value="HNH_nuc"/>
</dbReference>
<dbReference type="InterPro" id="IPR052892">
    <property type="entry name" value="NA-targeting_endonuclease"/>
</dbReference>
<dbReference type="OrthoDB" id="514018at2"/>
<dbReference type="GO" id="GO:0008270">
    <property type="term" value="F:zinc ion binding"/>
    <property type="evidence" value="ECO:0007669"/>
    <property type="project" value="InterPro"/>
</dbReference>
<evidence type="ECO:0000313" key="3">
    <source>
        <dbReference type="Proteomes" id="UP000010471"/>
    </source>
</evidence>
<organism evidence="2 3">
    <name type="scientific">Allocoleopsis franciscana PCC 7113</name>
    <dbReference type="NCBI Taxonomy" id="1173027"/>
    <lineage>
        <taxon>Bacteria</taxon>
        <taxon>Bacillati</taxon>
        <taxon>Cyanobacteriota</taxon>
        <taxon>Cyanophyceae</taxon>
        <taxon>Coleofasciculales</taxon>
        <taxon>Coleofasciculaceae</taxon>
        <taxon>Allocoleopsis</taxon>
        <taxon>Allocoleopsis franciscana</taxon>
    </lineage>
</organism>
<dbReference type="KEGG" id="mic:Mic7113_4481"/>
<dbReference type="Pfam" id="PF01844">
    <property type="entry name" value="HNH"/>
    <property type="match status" value="1"/>
</dbReference>
<proteinExistence type="predicted"/>
<dbReference type="SMART" id="SM00507">
    <property type="entry name" value="HNHc"/>
    <property type="match status" value="1"/>
</dbReference>
<keyword evidence="2" id="KW-0540">Nuclease</keyword>
<evidence type="ECO:0000313" key="2">
    <source>
        <dbReference type="EMBL" id="AFZ20171.1"/>
    </source>
</evidence>
<dbReference type="AlphaFoldDB" id="K9WK40"/>
<dbReference type="GO" id="GO:0003676">
    <property type="term" value="F:nucleic acid binding"/>
    <property type="evidence" value="ECO:0007669"/>
    <property type="project" value="InterPro"/>
</dbReference>
<dbReference type="InterPro" id="IPR002711">
    <property type="entry name" value="HNH"/>
</dbReference>
<dbReference type="Gene3D" id="1.10.30.50">
    <property type="match status" value="1"/>
</dbReference>
<evidence type="ECO:0000259" key="1">
    <source>
        <dbReference type="SMART" id="SM00507"/>
    </source>
</evidence>
<dbReference type="CDD" id="cd00085">
    <property type="entry name" value="HNHc"/>
    <property type="match status" value="1"/>
</dbReference>
<keyword evidence="3" id="KW-1185">Reference proteome</keyword>
<accession>K9WK40</accession>